<keyword evidence="3" id="KW-0687">Ribonucleoprotein</keyword>
<dbReference type="EMBL" id="KK914327">
    <property type="protein sequence ID" value="KDP40753.1"/>
    <property type="molecule type" value="Genomic_DNA"/>
</dbReference>
<dbReference type="PANTHER" id="PTHR14503">
    <property type="entry name" value="MITOCHONDRIAL RIBOSOMAL PROTEIN 34 FAMILY MEMBER"/>
    <property type="match status" value="1"/>
</dbReference>
<dbReference type="GO" id="GO:0003735">
    <property type="term" value="F:structural constituent of ribosome"/>
    <property type="evidence" value="ECO:0007669"/>
    <property type="project" value="InterPro"/>
</dbReference>
<dbReference type="PROSITE" id="PS00784">
    <property type="entry name" value="RIBOSOMAL_L34"/>
    <property type="match status" value="1"/>
</dbReference>
<dbReference type="GO" id="GO:0005762">
    <property type="term" value="C:mitochondrial large ribosomal subunit"/>
    <property type="evidence" value="ECO:0007669"/>
    <property type="project" value="TreeGrafter"/>
</dbReference>
<dbReference type="PANTHER" id="PTHR14503:SF13">
    <property type="entry name" value="50S RIBOSOMAL PROTEIN L34"/>
    <property type="match status" value="1"/>
</dbReference>
<dbReference type="Gene3D" id="1.10.287.3980">
    <property type="match status" value="1"/>
</dbReference>
<dbReference type="Proteomes" id="UP000027138">
    <property type="component" value="Unassembled WGS sequence"/>
</dbReference>
<evidence type="ECO:0000256" key="4">
    <source>
        <dbReference type="ARBA" id="ARBA00035274"/>
    </source>
</evidence>
<dbReference type="GO" id="GO:0006412">
    <property type="term" value="P:translation"/>
    <property type="evidence" value="ECO:0007669"/>
    <property type="project" value="InterPro"/>
</dbReference>
<dbReference type="NCBIfam" id="TIGR01030">
    <property type="entry name" value="rpmH_bact"/>
    <property type="match status" value="1"/>
</dbReference>
<evidence type="ECO:0000313" key="5">
    <source>
        <dbReference type="EMBL" id="KDP40753.1"/>
    </source>
</evidence>
<evidence type="ECO:0000256" key="1">
    <source>
        <dbReference type="ARBA" id="ARBA00010111"/>
    </source>
</evidence>
<protein>
    <recommendedName>
        <fullName evidence="4">Large ribosomal subunit protein bL34m</fullName>
    </recommendedName>
</protein>
<dbReference type="InterPro" id="IPR000271">
    <property type="entry name" value="Ribosomal_bL34"/>
</dbReference>
<evidence type="ECO:0000256" key="2">
    <source>
        <dbReference type="ARBA" id="ARBA00022980"/>
    </source>
</evidence>
<dbReference type="HAMAP" id="MF_00391">
    <property type="entry name" value="Ribosomal_bL34"/>
    <property type="match status" value="1"/>
</dbReference>
<keyword evidence="2" id="KW-0689">Ribosomal protein</keyword>
<dbReference type="InterPro" id="IPR020939">
    <property type="entry name" value="Ribosomal_bL34_CS"/>
</dbReference>
<dbReference type="OrthoDB" id="431691at2759"/>
<evidence type="ECO:0000256" key="3">
    <source>
        <dbReference type="ARBA" id="ARBA00023274"/>
    </source>
</evidence>
<accession>A0A067L0M9</accession>
<name>A0A067L0M9_JATCU</name>
<proteinExistence type="inferred from homology"/>
<dbReference type="KEGG" id="jcu:105631442"/>
<dbReference type="STRING" id="180498.A0A067L0M9"/>
<gene>
    <name evidence="5" type="ORF">JCGZ_24752</name>
</gene>
<evidence type="ECO:0000313" key="6">
    <source>
        <dbReference type="Proteomes" id="UP000027138"/>
    </source>
</evidence>
<dbReference type="FunFam" id="1.10.287.3980:FF:000001">
    <property type="entry name" value="Mitochondrial ribosomal protein L34"/>
    <property type="match status" value="1"/>
</dbReference>
<organism evidence="5 6">
    <name type="scientific">Jatropha curcas</name>
    <name type="common">Barbados nut</name>
    <dbReference type="NCBI Taxonomy" id="180498"/>
    <lineage>
        <taxon>Eukaryota</taxon>
        <taxon>Viridiplantae</taxon>
        <taxon>Streptophyta</taxon>
        <taxon>Embryophyta</taxon>
        <taxon>Tracheophyta</taxon>
        <taxon>Spermatophyta</taxon>
        <taxon>Magnoliopsida</taxon>
        <taxon>eudicotyledons</taxon>
        <taxon>Gunneridae</taxon>
        <taxon>Pentapetalae</taxon>
        <taxon>rosids</taxon>
        <taxon>fabids</taxon>
        <taxon>Malpighiales</taxon>
        <taxon>Euphorbiaceae</taxon>
        <taxon>Crotonoideae</taxon>
        <taxon>Jatropheae</taxon>
        <taxon>Jatropha</taxon>
    </lineage>
</organism>
<comment type="similarity">
    <text evidence="1">Belongs to the bacterial ribosomal protein bL34 family.</text>
</comment>
<keyword evidence="6" id="KW-1185">Reference proteome</keyword>
<sequence>MATKNLIRTGASLMNRMFLSNPVLHQNPNTTRQVASHGFEITPQLFPSLSKFQISLNFPQNDAHSINRLSNEGFLHPCGLPSLGFFLPEGDSSSEPMFLIKRTFQPSILRRKRNHGFFARKATKGGRRVIARRIAKGRSRITA</sequence>
<dbReference type="Pfam" id="PF00468">
    <property type="entry name" value="Ribosomal_L34"/>
    <property type="match status" value="1"/>
</dbReference>
<dbReference type="AlphaFoldDB" id="A0A067L0M9"/>
<reference evidence="5 6" key="1">
    <citation type="journal article" date="2014" name="PLoS ONE">
        <title>Global Analysis of Gene Expression Profiles in Physic Nut (Jatropha curcas L.) Seedlings Exposed to Salt Stress.</title>
        <authorList>
            <person name="Zhang L."/>
            <person name="Zhang C."/>
            <person name="Wu P."/>
            <person name="Chen Y."/>
            <person name="Li M."/>
            <person name="Jiang H."/>
            <person name="Wu G."/>
        </authorList>
    </citation>
    <scope>NUCLEOTIDE SEQUENCE [LARGE SCALE GENOMIC DNA]</scope>
    <source>
        <strain evidence="6">cv. GZQX0401</strain>
        <tissue evidence="5">Young leaves</tissue>
    </source>
</reference>